<dbReference type="InterPro" id="IPR004358">
    <property type="entry name" value="Sig_transdc_His_kin-like_C"/>
</dbReference>
<feature type="transmembrane region" description="Helical" evidence="11">
    <location>
        <begin position="12"/>
        <end position="33"/>
    </location>
</feature>
<feature type="domain" description="HAMP" evidence="13">
    <location>
        <begin position="181"/>
        <end position="232"/>
    </location>
</feature>
<dbReference type="InterPro" id="IPR005467">
    <property type="entry name" value="His_kinase_dom"/>
</dbReference>
<feature type="domain" description="Histidine kinase" evidence="12">
    <location>
        <begin position="240"/>
        <end position="444"/>
    </location>
</feature>
<keyword evidence="15" id="KW-1185">Reference proteome</keyword>
<dbReference type="PANTHER" id="PTHR45436">
    <property type="entry name" value="SENSOR HISTIDINE KINASE YKOH"/>
    <property type="match status" value="1"/>
</dbReference>
<dbReference type="RefSeq" id="WP_201634947.1">
    <property type="nucleotide sequence ID" value="NZ_CP068046.1"/>
</dbReference>
<dbReference type="SUPFAM" id="SSF55874">
    <property type="entry name" value="ATPase domain of HSP90 chaperone/DNA topoisomerase II/histidine kinase"/>
    <property type="match status" value="1"/>
</dbReference>
<dbReference type="PRINTS" id="PR00344">
    <property type="entry name" value="BCTRLSENSOR"/>
</dbReference>
<dbReference type="GO" id="GO:0016301">
    <property type="term" value="F:kinase activity"/>
    <property type="evidence" value="ECO:0007669"/>
    <property type="project" value="UniProtKB-KW"/>
</dbReference>
<dbReference type="PROSITE" id="PS50109">
    <property type="entry name" value="HIS_KIN"/>
    <property type="match status" value="1"/>
</dbReference>
<dbReference type="InterPro" id="IPR003594">
    <property type="entry name" value="HATPase_dom"/>
</dbReference>
<organism evidence="14 15">
    <name type="scientific">Devosia rhizoryzae</name>
    <dbReference type="NCBI Taxonomy" id="2774137"/>
    <lineage>
        <taxon>Bacteria</taxon>
        <taxon>Pseudomonadati</taxon>
        <taxon>Pseudomonadota</taxon>
        <taxon>Alphaproteobacteria</taxon>
        <taxon>Hyphomicrobiales</taxon>
        <taxon>Devosiaceae</taxon>
        <taxon>Devosia</taxon>
    </lineage>
</organism>
<sequence>MNRQSLGLRLMGLAASMVVFSLVFAGFILHALFVSNLERSVQGDLEAALTRIVALIDPAAAQPSIRLPLPDPRYDTPLGGRYWQIEDTDSGAIARSRSLFDQELGGEPVSETGTFHFSNDSNLHLIMIRRPIEVGNRHFEVTVGENHEPIHEAGMRFAWDIARLFSLLGLVILGIAWVQLRLGLRPLDRLRSSVDEVRRGDVDALTGAFPSEIQPLVDEVNALLAERQSLAERGRRRAADLAHGLKTPLAALHGVAMRLRDRGDEDDAVVLDDLAQEMSSRVDYQMRLAALRSRSREHRESSSLNTAVLRTMTVLRKTGRGEMLHWKAELGEEVNVDIHRQDLLELIGVTLENGAKWARTTVAVQSSKQDGMALITVGDDGPGIEPEHMQKLGSRGLRHDESVPGTGLGLAIAKEILELNRGTIGYAVAPLGGLLVEIRLPLALS</sequence>
<name>A0ABX7C9R1_9HYPH</name>
<evidence type="ECO:0000259" key="12">
    <source>
        <dbReference type="PROSITE" id="PS50109"/>
    </source>
</evidence>
<dbReference type="Proteomes" id="UP000595857">
    <property type="component" value="Chromosome"/>
</dbReference>
<keyword evidence="8 11" id="KW-1133">Transmembrane helix</keyword>
<evidence type="ECO:0000256" key="4">
    <source>
        <dbReference type="ARBA" id="ARBA00022553"/>
    </source>
</evidence>
<dbReference type="InterPro" id="IPR003660">
    <property type="entry name" value="HAMP_dom"/>
</dbReference>
<dbReference type="InterPro" id="IPR050428">
    <property type="entry name" value="TCS_sensor_his_kinase"/>
</dbReference>
<keyword evidence="5" id="KW-0808">Transferase</keyword>
<keyword evidence="4" id="KW-0597">Phosphoprotein</keyword>
<comment type="subcellular location">
    <subcellularLocation>
        <location evidence="2">Membrane</location>
    </subcellularLocation>
</comment>
<evidence type="ECO:0000256" key="3">
    <source>
        <dbReference type="ARBA" id="ARBA00012438"/>
    </source>
</evidence>
<evidence type="ECO:0000259" key="13">
    <source>
        <dbReference type="PROSITE" id="PS50885"/>
    </source>
</evidence>
<evidence type="ECO:0000256" key="8">
    <source>
        <dbReference type="ARBA" id="ARBA00022989"/>
    </source>
</evidence>
<dbReference type="InterPro" id="IPR003661">
    <property type="entry name" value="HisK_dim/P_dom"/>
</dbReference>
<evidence type="ECO:0000256" key="11">
    <source>
        <dbReference type="SAM" id="Phobius"/>
    </source>
</evidence>
<dbReference type="PROSITE" id="PS50885">
    <property type="entry name" value="HAMP"/>
    <property type="match status" value="1"/>
</dbReference>
<dbReference type="EMBL" id="CP068046">
    <property type="protein sequence ID" value="QQR40004.1"/>
    <property type="molecule type" value="Genomic_DNA"/>
</dbReference>
<accession>A0ABX7C9R1</accession>
<dbReference type="CDD" id="cd00082">
    <property type="entry name" value="HisKA"/>
    <property type="match status" value="1"/>
</dbReference>
<evidence type="ECO:0000256" key="6">
    <source>
        <dbReference type="ARBA" id="ARBA00022692"/>
    </source>
</evidence>
<evidence type="ECO:0000256" key="5">
    <source>
        <dbReference type="ARBA" id="ARBA00022679"/>
    </source>
</evidence>
<dbReference type="SMART" id="SM00387">
    <property type="entry name" value="HATPase_c"/>
    <property type="match status" value="1"/>
</dbReference>
<dbReference type="PANTHER" id="PTHR45436:SF5">
    <property type="entry name" value="SENSOR HISTIDINE KINASE TRCS"/>
    <property type="match status" value="1"/>
</dbReference>
<keyword evidence="6 11" id="KW-0812">Transmembrane</keyword>
<dbReference type="InterPro" id="IPR036097">
    <property type="entry name" value="HisK_dim/P_sf"/>
</dbReference>
<dbReference type="Pfam" id="PF02518">
    <property type="entry name" value="HATPase_c"/>
    <property type="match status" value="1"/>
</dbReference>
<evidence type="ECO:0000313" key="15">
    <source>
        <dbReference type="Proteomes" id="UP000595857"/>
    </source>
</evidence>
<evidence type="ECO:0000256" key="2">
    <source>
        <dbReference type="ARBA" id="ARBA00004370"/>
    </source>
</evidence>
<proteinExistence type="predicted"/>
<dbReference type="InterPro" id="IPR036890">
    <property type="entry name" value="HATPase_C_sf"/>
</dbReference>
<comment type="catalytic activity">
    <reaction evidence="1">
        <text>ATP + protein L-histidine = ADP + protein N-phospho-L-histidine.</text>
        <dbReference type="EC" id="2.7.13.3"/>
    </reaction>
</comment>
<evidence type="ECO:0000256" key="1">
    <source>
        <dbReference type="ARBA" id="ARBA00000085"/>
    </source>
</evidence>
<dbReference type="SUPFAM" id="SSF47384">
    <property type="entry name" value="Homodimeric domain of signal transducing histidine kinase"/>
    <property type="match status" value="1"/>
</dbReference>
<dbReference type="EC" id="2.7.13.3" evidence="3"/>
<evidence type="ECO:0000256" key="10">
    <source>
        <dbReference type="ARBA" id="ARBA00023136"/>
    </source>
</evidence>
<evidence type="ECO:0000313" key="14">
    <source>
        <dbReference type="EMBL" id="QQR40004.1"/>
    </source>
</evidence>
<dbReference type="Gene3D" id="1.10.287.130">
    <property type="match status" value="1"/>
</dbReference>
<dbReference type="Gene3D" id="3.30.565.10">
    <property type="entry name" value="Histidine kinase-like ATPase, C-terminal domain"/>
    <property type="match status" value="1"/>
</dbReference>
<protein>
    <recommendedName>
        <fullName evidence="3">histidine kinase</fullName>
        <ecNumber evidence="3">2.7.13.3</ecNumber>
    </recommendedName>
</protein>
<keyword evidence="7 14" id="KW-0418">Kinase</keyword>
<gene>
    <name evidence="14" type="ORF">JI748_03020</name>
</gene>
<keyword evidence="10 11" id="KW-0472">Membrane</keyword>
<keyword evidence="9" id="KW-0902">Two-component regulatory system</keyword>
<evidence type="ECO:0000256" key="7">
    <source>
        <dbReference type="ARBA" id="ARBA00022777"/>
    </source>
</evidence>
<evidence type="ECO:0000256" key="9">
    <source>
        <dbReference type="ARBA" id="ARBA00023012"/>
    </source>
</evidence>
<feature type="transmembrane region" description="Helical" evidence="11">
    <location>
        <begin position="164"/>
        <end position="184"/>
    </location>
</feature>
<reference evidence="14 15" key="1">
    <citation type="submission" date="2021-01" db="EMBL/GenBank/DDBJ databases">
        <title>Genome seq and assembly of Devosia sp. LEGU1.</title>
        <authorList>
            <person name="Chhetri G."/>
        </authorList>
    </citation>
    <scope>NUCLEOTIDE SEQUENCE [LARGE SCALE GENOMIC DNA]</scope>
    <source>
        <strain evidence="14 15">LEGU1</strain>
    </source>
</reference>